<evidence type="ECO:0008006" key="4">
    <source>
        <dbReference type="Google" id="ProtNLM"/>
    </source>
</evidence>
<proteinExistence type="predicted"/>
<feature type="chain" id="PRO_5024445435" description="Phytocyanin domain-containing protein" evidence="1">
    <location>
        <begin position="22"/>
        <end position="189"/>
    </location>
</feature>
<evidence type="ECO:0000313" key="3">
    <source>
        <dbReference type="Proteomes" id="UP000322873"/>
    </source>
</evidence>
<evidence type="ECO:0000313" key="2">
    <source>
        <dbReference type="EMBL" id="KAA8576187.1"/>
    </source>
</evidence>
<dbReference type="SUPFAM" id="SSF49503">
    <property type="entry name" value="Cupredoxins"/>
    <property type="match status" value="1"/>
</dbReference>
<evidence type="ECO:0000256" key="1">
    <source>
        <dbReference type="SAM" id="SignalP"/>
    </source>
</evidence>
<comment type="caution">
    <text evidence="2">The sequence shown here is derived from an EMBL/GenBank/DDBJ whole genome shotgun (WGS) entry which is preliminary data.</text>
</comment>
<dbReference type="InterPro" id="IPR052953">
    <property type="entry name" value="Ser-rich/MCO-related"/>
</dbReference>
<dbReference type="VEuPathDB" id="FungiDB:MFRU_009g01210"/>
<dbReference type="InterPro" id="IPR008972">
    <property type="entry name" value="Cupredoxin"/>
</dbReference>
<keyword evidence="3" id="KW-1185">Reference proteome</keyword>
<dbReference type="Proteomes" id="UP000322873">
    <property type="component" value="Unassembled WGS sequence"/>
</dbReference>
<dbReference type="AlphaFoldDB" id="A0A5M9K5S8"/>
<reference evidence="2 3" key="1">
    <citation type="submission" date="2019-06" db="EMBL/GenBank/DDBJ databases">
        <title>Genome Sequence of the Brown Rot Fungal Pathogen Monilinia fructicola.</title>
        <authorList>
            <person name="De Miccolis Angelini R.M."/>
            <person name="Landi L."/>
            <person name="Abate D."/>
            <person name="Pollastro S."/>
            <person name="Romanazzi G."/>
            <person name="Faretra F."/>
        </authorList>
    </citation>
    <scope>NUCLEOTIDE SEQUENCE [LARGE SCALE GENOMIC DNA]</scope>
    <source>
        <strain evidence="2 3">Mfrc123</strain>
    </source>
</reference>
<gene>
    <name evidence="2" type="ORF">EYC84_006342</name>
</gene>
<protein>
    <recommendedName>
        <fullName evidence="4">Phytocyanin domain-containing protein</fullName>
    </recommendedName>
</protein>
<dbReference type="EMBL" id="VICG01000001">
    <property type="protein sequence ID" value="KAA8576187.1"/>
    <property type="molecule type" value="Genomic_DNA"/>
</dbReference>
<name>A0A5M9K5S8_MONFR</name>
<organism evidence="2 3">
    <name type="scientific">Monilinia fructicola</name>
    <name type="common">Brown rot fungus</name>
    <name type="synonym">Ciboria fructicola</name>
    <dbReference type="NCBI Taxonomy" id="38448"/>
    <lineage>
        <taxon>Eukaryota</taxon>
        <taxon>Fungi</taxon>
        <taxon>Dikarya</taxon>
        <taxon>Ascomycota</taxon>
        <taxon>Pezizomycotina</taxon>
        <taxon>Leotiomycetes</taxon>
        <taxon>Helotiales</taxon>
        <taxon>Sclerotiniaceae</taxon>
        <taxon>Monilinia</taxon>
    </lineage>
</organism>
<dbReference type="CDD" id="cd00920">
    <property type="entry name" value="Cupredoxin"/>
    <property type="match status" value="1"/>
</dbReference>
<dbReference type="Gene3D" id="2.60.40.420">
    <property type="entry name" value="Cupredoxins - blue copper proteins"/>
    <property type="match status" value="1"/>
</dbReference>
<accession>A0A5M9K5S8</accession>
<dbReference type="PANTHER" id="PTHR34883">
    <property type="entry name" value="SERINE-RICH PROTEIN, PUTATIVE-RELATED-RELATED"/>
    <property type="match status" value="1"/>
</dbReference>
<keyword evidence="1" id="KW-0732">Signal</keyword>
<dbReference type="PANTHER" id="PTHR34883:SF17">
    <property type="entry name" value="CUPREDOXIN"/>
    <property type="match status" value="1"/>
</dbReference>
<feature type="signal peptide" evidence="1">
    <location>
        <begin position="1"/>
        <end position="21"/>
    </location>
</feature>
<sequence length="189" mass="20042">MTMFFPQFSTVALMAAGIVAGIPMEAPSAPNSKLHTVVVGSSNTSFLLFTPQEITAQPGDKVEFQFSQRNHTVTQSAFESPCEPIANAINSGFVPTAANQSMVTTFTMTVNGTAPMFMYCAQGKHCQAGMVFTINASNGTQNFGTYRAAAAKAAKNIPAAKVSGGVLGQITAEKATTVPLRRRFKEHRA</sequence>